<keyword evidence="9" id="KW-1185">Reference proteome</keyword>
<dbReference type="SUPFAM" id="SSF47113">
    <property type="entry name" value="Histone-fold"/>
    <property type="match status" value="1"/>
</dbReference>
<evidence type="ECO:0000256" key="2">
    <source>
        <dbReference type="ARBA" id="ARBA00023015"/>
    </source>
</evidence>
<evidence type="ECO:0000256" key="4">
    <source>
        <dbReference type="ARBA" id="ARBA00023242"/>
    </source>
</evidence>
<sequence>MQLIGSLDDDDDQDTGQGFDRKKKLFSKESKTILRSVRALLNAFGDDENPVPETVSLIEEMAVKYIMDTTMKASQIGRKGKVGVDELLYLVRNDKKKFSRVKELLLLHEELRKARKVFEESDY</sequence>
<dbReference type="Pfam" id="PF02269">
    <property type="entry name" value="TFIID-18kDa"/>
    <property type="match status" value="1"/>
</dbReference>
<dbReference type="Proteomes" id="UP001626550">
    <property type="component" value="Unassembled WGS sequence"/>
</dbReference>
<protein>
    <recommendedName>
        <fullName evidence="6">Transcription initiation factor TFIID subunit 13</fullName>
    </recommendedName>
</protein>
<evidence type="ECO:0000256" key="6">
    <source>
        <dbReference type="ARBA" id="ARBA00040136"/>
    </source>
</evidence>
<comment type="similarity">
    <text evidence="5">Belongs to the TAF13 family.</text>
</comment>
<dbReference type="InterPro" id="IPR003195">
    <property type="entry name" value="TFIID_TAF13"/>
</dbReference>
<keyword evidence="3" id="KW-0804">Transcription</keyword>
<comment type="caution">
    <text evidence="8">The sequence shown here is derived from an EMBL/GenBank/DDBJ whole genome shotgun (WGS) entry which is preliminary data.</text>
</comment>
<dbReference type="PANTHER" id="PTHR11380">
    <property type="entry name" value="TRANSCRIPTION INITIATION FACTOR TFIID/SUPT3-RELATED"/>
    <property type="match status" value="1"/>
</dbReference>
<accession>A0ABD2Q0J8</accession>
<dbReference type="InterPro" id="IPR009072">
    <property type="entry name" value="Histone-fold"/>
</dbReference>
<evidence type="ECO:0000256" key="1">
    <source>
        <dbReference type="ARBA" id="ARBA00004123"/>
    </source>
</evidence>
<organism evidence="8 9">
    <name type="scientific">Cichlidogyrus casuarinus</name>
    <dbReference type="NCBI Taxonomy" id="1844966"/>
    <lineage>
        <taxon>Eukaryota</taxon>
        <taxon>Metazoa</taxon>
        <taxon>Spiralia</taxon>
        <taxon>Lophotrochozoa</taxon>
        <taxon>Platyhelminthes</taxon>
        <taxon>Monogenea</taxon>
        <taxon>Monopisthocotylea</taxon>
        <taxon>Dactylogyridea</taxon>
        <taxon>Ancyrocephalidae</taxon>
        <taxon>Cichlidogyrus</taxon>
    </lineage>
</organism>
<name>A0ABD2Q0J8_9PLAT</name>
<keyword evidence="4" id="KW-0539">Nucleus</keyword>
<reference evidence="8 9" key="1">
    <citation type="submission" date="2024-11" db="EMBL/GenBank/DDBJ databases">
        <title>Adaptive evolution of stress response genes in parasites aligns with host niche diversity.</title>
        <authorList>
            <person name="Hahn C."/>
            <person name="Resl P."/>
        </authorList>
    </citation>
    <scope>NUCLEOTIDE SEQUENCE [LARGE SCALE GENOMIC DNA]</scope>
    <source>
        <strain evidence="8">EGGRZ-B1_66</strain>
        <tissue evidence="8">Body</tissue>
    </source>
</reference>
<comment type="subcellular location">
    <subcellularLocation>
        <location evidence="1">Nucleus</location>
    </subcellularLocation>
</comment>
<dbReference type="PANTHER" id="PTHR11380:SF5">
    <property type="entry name" value="TRANSCRIPTION INITIATION FACTOR TFIID SUBUNIT 13"/>
    <property type="match status" value="1"/>
</dbReference>
<dbReference type="GO" id="GO:0005634">
    <property type="term" value="C:nucleus"/>
    <property type="evidence" value="ECO:0007669"/>
    <property type="project" value="UniProtKB-SubCell"/>
</dbReference>
<dbReference type="AlphaFoldDB" id="A0ABD2Q0J8"/>
<evidence type="ECO:0000313" key="8">
    <source>
        <dbReference type="EMBL" id="KAL3312712.1"/>
    </source>
</evidence>
<proteinExistence type="inferred from homology"/>
<evidence type="ECO:0000256" key="5">
    <source>
        <dbReference type="ARBA" id="ARBA00038392"/>
    </source>
</evidence>
<gene>
    <name evidence="8" type="ORF">Ciccas_008695</name>
</gene>
<feature type="region of interest" description="Disordered" evidence="7">
    <location>
        <begin position="1"/>
        <end position="21"/>
    </location>
</feature>
<dbReference type="EMBL" id="JBJKFK010001585">
    <property type="protein sequence ID" value="KAL3312712.1"/>
    <property type="molecule type" value="Genomic_DNA"/>
</dbReference>
<evidence type="ECO:0000256" key="3">
    <source>
        <dbReference type="ARBA" id="ARBA00023163"/>
    </source>
</evidence>
<keyword evidence="2" id="KW-0805">Transcription regulation</keyword>
<evidence type="ECO:0000256" key="7">
    <source>
        <dbReference type="SAM" id="MobiDB-lite"/>
    </source>
</evidence>
<dbReference type="Gene3D" id="1.10.20.10">
    <property type="entry name" value="Histone, subunit A"/>
    <property type="match status" value="1"/>
</dbReference>
<evidence type="ECO:0000313" key="9">
    <source>
        <dbReference type="Proteomes" id="UP001626550"/>
    </source>
</evidence>